<dbReference type="InterPro" id="IPR003593">
    <property type="entry name" value="AAA+_ATPase"/>
</dbReference>
<comment type="caution">
    <text evidence="5">The sequence shown here is derived from an EMBL/GenBank/DDBJ whole genome shotgun (WGS) entry which is preliminary data.</text>
</comment>
<dbReference type="FunFam" id="3.40.50.300:FF:000134">
    <property type="entry name" value="Iron-enterobactin ABC transporter ATP-binding protein"/>
    <property type="match status" value="1"/>
</dbReference>
<name>A0A364V943_9CORY</name>
<dbReference type="SUPFAM" id="SSF52540">
    <property type="entry name" value="P-loop containing nucleoside triphosphate hydrolases"/>
    <property type="match status" value="1"/>
</dbReference>
<dbReference type="RefSeq" id="WP_112770293.1">
    <property type="nucleotide sequence ID" value="NZ_CP063191.1"/>
</dbReference>
<keyword evidence="1" id="KW-0813">Transport</keyword>
<evidence type="ECO:0000259" key="4">
    <source>
        <dbReference type="PROSITE" id="PS50893"/>
    </source>
</evidence>
<dbReference type="PANTHER" id="PTHR42794">
    <property type="entry name" value="HEMIN IMPORT ATP-BINDING PROTEIN HMUV"/>
    <property type="match status" value="1"/>
</dbReference>
<keyword evidence="2" id="KW-0547">Nucleotide-binding</keyword>
<dbReference type="GO" id="GO:0016887">
    <property type="term" value="F:ATP hydrolysis activity"/>
    <property type="evidence" value="ECO:0007669"/>
    <property type="project" value="InterPro"/>
</dbReference>
<evidence type="ECO:0000256" key="3">
    <source>
        <dbReference type="ARBA" id="ARBA00022840"/>
    </source>
</evidence>
<dbReference type="Gene3D" id="3.40.50.300">
    <property type="entry name" value="P-loop containing nucleotide triphosphate hydrolases"/>
    <property type="match status" value="1"/>
</dbReference>
<dbReference type="InterPro" id="IPR027417">
    <property type="entry name" value="P-loop_NTPase"/>
</dbReference>
<dbReference type="CDD" id="cd03214">
    <property type="entry name" value="ABC_Iron-Siderophores_B12_Hemin"/>
    <property type="match status" value="1"/>
</dbReference>
<keyword evidence="3" id="KW-0067">ATP-binding</keyword>
<evidence type="ECO:0000313" key="5">
    <source>
        <dbReference type="EMBL" id="RAV33180.1"/>
    </source>
</evidence>
<feature type="domain" description="ABC transporter" evidence="4">
    <location>
        <begin position="13"/>
        <end position="245"/>
    </location>
</feature>
<dbReference type="SMART" id="SM00382">
    <property type="entry name" value="AAA"/>
    <property type="match status" value="1"/>
</dbReference>
<reference evidence="5 6" key="1">
    <citation type="journal article" date="2018" name="Syst. Appl. Microbiol.">
        <title>Corynebacterium heidelbergense sp. nov., isolated from the preen glands of Egyptian geese (Alopochen aegyptiacus).</title>
        <authorList>
            <person name="Braun M.S."/>
            <person name="Wang E."/>
            <person name="Zimmermann S."/>
            <person name="Wink M."/>
        </authorList>
    </citation>
    <scope>NUCLEOTIDE SEQUENCE [LARGE SCALE GENOMIC DNA]</scope>
    <source>
        <strain evidence="5 6">DSM 104638</strain>
    </source>
</reference>
<evidence type="ECO:0000256" key="1">
    <source>
        <dbReference type="ARBA" id="ARBA00022448"/>
    </source>
</evidence>
<proteinExistence type="predicted"/>
<dbReference type="Pfam" id="PF00005">
    <property type="entry name" value="ABC_tran"/>
    <property type="match status" value="1"/>
</dbReference>
<evidence type="ECO:0000256" key="2">
    <source>
        <dbReference type="ARBA" id="ARBA00022741"/>
    </source>
</evidence>
<sequence>MISTDRDRSEAAVSVDRVTVQRGRRKVFREVTCEAPAGRVTAIVGPNGSGKSTLLGAITHSLVPSSGSVSFFGTPNTSRSMRELARMRSVVAQQHDTWAGFSVNDIVRMGCDAGRGLFEFSRQFDSRQVREALAATQTAYAAERDFASLSGGEQQRVLISRALAQQAPIMVLDEPTNHLDLASQINIMELIGGLDKTVVLALHDLNLARHYADHVILLSAGGVAAQGPTAEVLTAERISRLFKVSADVVAHPRTGQLHFLFTPPQDTAEPP</sequence>
<dbReference type="EMBL" id="PHQP01000112">
    <property type="protein sequence ID" value="RAV33180.1"/>
    <property type="molecule type" value="Genomic_DNA"/>
</dbReference>
<dbReference type="InterPro" id="IPR017871">
    <property type="entry name" value="ABC_transporter-like_CS"/>
</dbReference>
<dbReference type="InterPro" id="IPR003439">
    <property type="entry name" value="ABC_transporter-like_ATP-bd"/>
</dbReference>
<dbReference type="AlphaFoldDB" id="A0A364V943"/>
<dbReference type="PROSITE" id="PS00211">
    <property type="entry name" value="ABC_TRANSPORTER_1"/>
    <property type="match status" value="1"/>
</dbReference>
<dbReference type="PROSITE" id="PS50893">
    <property type="entry name" value="ABC_TRANSPORTER_2"/>
    <property type="match status" value="1"/>
</dbReference>
<protein>
    <recommendedName>
        <fullName evidence="4">ABC transporter domain-containing protein</fullName>
    </recommendedName>
</protein>
<gene>
    <name evidence="5" type="ORF">CWC39_09855</name>
</gene>
<dbReference type="Proteomes" id="UP000251047">
    <property type="component" value="Unassembled WGS sequence"/>
</dbReference>
<evidence type="ECO:0000313" key="6">
    <source>
        <dbReference type="Proteomes" id="UP000251047"/>
    </source>
</evidence>
<organism evidence="5 6">
    <name type="scientific">Corynebacterium heidelbergense</name>
    <dbReference type="NCBI Taxonomy" id="2055947"/>
    <lineage>
        <taxon>Bacteria</taxon>
        <taxon>Bacillati</taxon>
        <taxon>Actinomycetota</taxon>
        <taxon>Actinomycetes</taxon>
        <taxon>Mycobacteriales</taxon>
        <taxon>Corynebacteriaceae</taxon>
        <taxon>Corynebacterium</taxon>
    </lineage>
</organism>
<accession>A0A364V943</accession>
<dbReference type="OrthoDB" id="3579586at2"/>
<dbReference type="GO" id="GO:0005524">
    <property type="term" value="F:ATP binding"/>
    <property type="evidence" value="ECO:0007669"/>
    <property type="project" value="UniProtKB-KW"/>
</dbReference>
<dbReference type="PANTHER" id="PTHR42794:SF2">
    <property type="entry name" value="ABC TRANSPORTER ATP-BINDING PROTEIN"/>
    <property type="match status" value="1"/>
</dbReference>